<dbReference type="AlphaFoldDB" id="A0A0E9WPS2"/>
<organism evidence="1">
    <name type="scientific">Anguilla anguilla</name>
    <name type="common">European freshwater eel</name>
    <name type="synonym">Muraena anguilla</name>
    <dbReference type="NCBI Taxonomy" id="7936"/>
    <lineage>
        <taxon>Eukaryota</taxon>
        <taxon>Metazoa</taxon>
        <taxon>Chordata</taxon>
        <taxon>Craniata</taxon>
        <taxon>Vertebrata</taxon>
        <taxon>Euteleostomi</taxon>
        <taxon>Actinopterygii</taxon>
        <taxon>Neopterygii</taxon>
        <taxon>Teleostei</taxon>
        <taxon>Anguilliformes</taxon>
        <taxon>Anguillidae</taxon>
        <taxon>Anguilla</taxon>
    </lineage>
</organism>
<evidence type="ECO:0000313" key="1">
    <source>
        <dbReference type="EMBL" id="JAH91580.1"/>
    </source>
</evidence>
<sequence length="38" mass="4584">MSYSHFHKLTESTYVFGIAICCTNLLRTEIHYCLYYFD</sequence>
<proteinExistence type="predicted"/>
<reference evidence="1" key="2">
    <citation type="journal article" date="2015" name="Fish Shellfish Immunol.">
        <title>Early steps in the European eel (Anguilla anguilla)-Vibrio vulnificus interaction in the gills: Role of the RtxA13 toxin.</title>
        <authorList>
            <person name="Callol A."/>
            <person name="Pajuelo D."/>
            <person name="Ebbesson L."/>
            <person name="Teles M."/>
            <person name="MacKenzie S."/>
            <person name="Amaro C."/>
        </authorList>
    </citation>
    <scope>NUCLEOTIDE SEQUENCE</scope>
</reference>
<dbReference type="EMBL" id="GBXM01016997">
    <property type="protein sequence ID" value="JAH91580.1"/>
    <property type="molecule type" value="Transcribed_RNA"/>
</dbReference>
<accession>A0A0E9WPS2</accession>
<reference evidence="1" key="1">
    <citation type="submission" date="2014-11" db="EMBL/GenBank/DDBJ databases">
        <authorList>
            <person name="Amaro Gonzalez C."/>
        </authorList>
    </citation>
    <scope>NUCLEOTIDE SEQUENCE</scope>
</reference>
<name>A0A0E9WPS2_ANGAN</name>
<protein>
    <submittedName>
        <fullName evidence="1">Uncharacterized protein</fullName>
    </submittedName>
</protein>